<dbReference type="RefSeq" id="WP_193685332.1">
    <property type="nucleotide sequence ID" value="NZ_CP062941.1"/>
</dbReference>
<sequence>MNKQIVRVLPDFAAADQARKTLLAEGFDGDGIDIKVTTDEAGPAESNFYVGDSPQVKGGTDYKDVFRPADRGDLCVMTVTVADASQIERATAILDYNGGLDVDPAHHRPGRA</sequence>
<evidence type="ECO:0008006" key="3">
    <source>
        <dbReference type="Google" id="ProtNLM"/>
    </source>
</evidence>
<keyword evidence="2" id="KW-1185">Reference proteome</keyword>
<protein>
    <recommendedName>
        <fullName evidence="3">Nitrogen regulatory protein P-II</fullName>
    </recommendedName>
</protein>
<evidence type="ECO:0000313" key="1">
    <source>
        <dbReference type="EMBL" id="QOL48286.1"/>
    </source>
</evidence>
<reference evidence="1 2" key="1">
    <citation type="submission" date="2020-10" db="EMBL/GenBank/DDBJ databases">
        <title>Genome sequencing of Massilia sp. LPB0304.</title>
        <authorList>
            <person name="Kim J."/>
        </authorList>
    </citation>
    <scope>NUCLEOTIDE SEQUENCE [LARGE SCALE GENOMIC DNA]</scope>
    <source>
        <strain evidence="1 2">LPB0304</strain>
    </source>
</reference>
<gene>
    <name evidence="1" type="ORF">LPB04_14975</name>
</gene>
<dbReference type="Proteomes" id="UP000593875">
    <property type="component" value="Chromosome"/>
</dbReference>
<accession>A0A7L9U2Q9</accession>
<dbReference type="KEGG" id="mlir:LPB04_14975"/>
<evidence type="ECO:0000313" key="2">
    <source>
        <dbReference type="Proteomes" id="UP000593875"/>
    </source>
</evidence>
<organism evidence="1 2">
    <name type="scientific">Massilia litorea</name>
    <dbReference type="NCBI Taxonomy" id="2769491"/>
    <lineage>
        <taxon>Bacteria</taxon>
        <taxon>Pseudomonadati</taxon>
        <taxon>Pseudomonadota</taxon>
        <taxon>Betaproteobacteria</taxon>
        <taxon>Burkholderiales</taxon>
        <taxon>Oxalobacteraceae</taxon>
        <taxon>Telluria group</taxon>
        <taxon>Massilia</taxon>
    </lineage>
</organism>
<proteinExistence type="predicted"/>
<dbReference type="AlphaFoldDB" id="A0A7L9U2Q9"/>
<dbReference type="EMBL" id="CP062941">
    <property type="protein sequence ID" value="QOL48286.1"/>
    <property type="molecule type" value="Genomic_DNA"/>
</dbReference>
<name>A0A7L9U2Q9_9BURK</name>